<keyword evidence="3" id="KW-1185">Reference proteome</keyword>
<organism evidence="2 3">
    <name type="scientific">Gonium pectorale</name>
    <name type="common">Green alga</name>
    <dbReference type="NCBI Taxonomy" id="33097"/>
    <lineage>
        <taxon>Eukaryota</taxon>
        <taxon>Viridiplantae</taxon>
        <taxon>Chlorophyta</taxon>
        <taxon>core chlorophytes</taxon>
        <taxon>Chlorophyceae</taxon>
        <taxon>CS clade</taxon>
        <taxon>Chlamydomonadales</taxon>
        <taxon>Volvocaceae</taxon>
        <taxon>Gonium</taxon>
    </lineage>
</organism>
<feature type="region of interest" description="Disordered" evidence="1">
    <location>
        <begin position="264"/>
        <end position="300"/>
    </location>
</feature>
<proteinExistence type="predicted"/>
<name>A0A150GTL0_GONPE</name>
<dbReference type="STRING" id="33097.A0A150GTL0"/>
<dbReference type="PANTHER" id="PTHR18841">
    <property type="entry name" value="VITELLINE MEMBRANE OUTER LAYER PROTEIN I-RELATED"/>
    <property type="match status" value="1"/>
</dbReference>
<dbReference type="Gene3D" id="2.100.10.20">
    <property type="entry name" value="Vitelline membrane outer layer protein I (VOMI)"/>
    <property type="match status" value="1"/>
</dbReference>
<dbReference type="Pfam" id="PF03762">
    <property type="entry name" value="VOMI"/>
    <property type="match status" value="1"/>
</dbReference>
<dbReference type="SUPFAM" id="SSF51092">
    <property type="entry name" value="Vitelline membrane outer protein-I (VMO-I)"/>
    <property type="match status" value="1"/>
</dbReference>
<evidence type="ECO:0000256" key="1">
    <source>
        <dbReference type="SAM" id="MobiDB-lite"/>
    </source>
</evidence>
<evidence type="ECO:0000313" key="2">
    <source>
        <dbReference type="EMBL" id="KXZ53197.1"/>
    </source>
</evidence>
<protein>
    <submittedName>
        <fullName evidence="2">Uncharacterized protein</fullName>
    </submittedName>
</protein>
<dbReference type="AlphaFoldDB" id="A0A150GTL0"/>
<accession>A0A150GTL0</accession>
<reference evidence="3" key="1">
    <citation type="journal article" date="2016" name="Nat. Commun.">
        <title>The Gonium pectorale genome demonstrates co-option of cell cycle regulation during the evolution of multicellularity.</title>
        <authorList>
            <person name="Hanschen E.R."/>
            <person name="Marriage T.N."/>
            <person name="Ferris P.J."/>
            <person name="Hamaji T."/>
            <person name="Toyoda A."/>
            <person name="Fujiyama A."/>
            <person name="Neme R."/>
            <person name="Noguchi H."/>
            <person name="Minakuchi Y."/>
            <person name="Suzuki M."/>
            <person name="Kawai-Toyooka H."/>
            <person name="Smith D.R."/>
            <person name="Sparks H."/>
            <person name="Anderson J."/>
            <person name="Bakaric R."/>
            <person name="Luria V."/>
            <person name="Karger A."/>
            <person name="Kirschner M.W."/>
            <person name="Durand P.M."/>
            <person name="Michod R.E."/>
            <person name="Nozaki H."/>
            <person name="Olson B.J."/>
        </authorList>
    </citation>
    <scope>NUCLEOTIDE SEQUENCE [LARGE SCALE GENOMIC DNA]</scope>
    <source>
        <strain evidence="3">NIES-2863</strain>
    </source>
</reference>
<dbReference type="OrthoDB" id="533786at2759"/>
<evidence type="ECO:0000313" key="3">
    <source>
        <dbReference type="Proteomes" id="UP000075714"/>
    </source>
</evidence>
<dbReference type="GO" id="GO:0005615">
    <property type="term" value="C:extracellular space"/>
    <property type="evidence" value="ECO:0007669"/>
    <property type="project" value="TreeGrafter"/>
</dbReference>
<dbReference type="Proteomes" id="UP000075714">
    <property type="component" value="Unassembled WGS sequence"/>
</dbReference>
<dbReference type="InterPro" id="IPR005515">
    <property type="entry name" value="VOMI"/>
</dbReference>
<comment type="caution">
    <text evidence="2">The sequence shown here is derived from an EMBL/GenBank/DDBJ whole genome shotgun (WGS) entry which is preliminary data.</text>
</comment>
<gene>
    <name evidence="2" type="ORF">GPECTOR_7g1090</name>
</gene>
<dbReference type="InterPro" id="IPR036706">
    <property type="entry name" value="VOMI_sf"/>
</dbReference>
<dbReference type="PANTHER" id="PTHR18841:SF0">
    <property type="entry name" value="VITELLINE MEMBRANE OUTER LAYER 1 HOMOLOG A-RELATED"/>
    <property type="match status" value="1"/>
</dbReference>
<sequence length="923" mass="100699">MYVKGSKSEIVHIGSADFVLVDGLMVSRQALTSFAAAGNGPGSGINVTSGGGSGRRALLTGAAGGAAVSLPPQAIVRTASFKGTPQRFSSRVDVRVLMEMEYLYIQGSAANTELALLVLGVARVPAEGSKWGSVVRIVTAAGTVTLDDVVLSFSPEVAPLFAEAGFRVSRTRRMLLGIYDVLGFFSWIESLDVFNLPEDEARPQLPSQSNYMLLKIYEPCANPTNVEEDRCVYEVTKADADTNRTLASGSIPTEEELNASIDSLINESSGGGGSHRRRRRTLRTAPHQRGLISTRSRRMSDAGSAGFEDLAGVELVDGVRYMTHNESAVSWQGLSRTAFYFATAPDYRKVELLTQDGNVHAWQEKVWPDGSDLDPVPMYCTSYSLPENLVSQARADPNSLVSFEWLGYGEVYDTSARHFRLTVRQPSTSGSQSPIEMPETLVMDYWDTLRDHSPLAFEVTHPTAGTLYIHVLEYRNLTSDDPATAPALFVPPAEAACVNNPTAPRLSSPFTVPQYDSVDEGGLEARGPESLALNETVRRRLMGGATPAEMAAESERRVAVWAQLDHANGTGEWPDWAIEAYGGVRPSQSRRDERMLQGKLTCSPTYSKTFDLSACRVAIGLAVYKYPVIEATCGGNIFGLPIALRGGFNLDMCTKLVSGCMVLSVGLEGYPAPVSYVVSYLGIRNIEIARLCGGYDGYAEEGFVYGSLTINLIFFKTELSAFVRFSKCCVWIEQARIEAFIGFTFWFVRHYWSLGTYTFADMLYLKGSNKEMTLTRNPIIFNLVTTKTVHEAWRYCARNYAPEFPYLSKGQQVHGFRTRTEEKQGGGDDTALNGLELSCMDETKVMVHEGYYGDWFGTSSCAPGDYIIGASMLVEDPVGGGDDTAANSIHFYCNQGGYIQSHSGGGGDDTALNGMKIACCLLY</sequence>
<dbReference type="EMBL" id="LSYV01000008">
    <property type="protein sequence ID" value="KXZ53197.1"/>
    <property type="molecule type" value="Genomic_DNA"/>
</dbReference>